<evidence type="ECO:0000313" key="3">
    <source>
        <dbReference type="Proteomes" id="UP000027920"/>
    </source>
</evidence>
<accession>A0A072PLF7</accession>
<comment type="caution">
    <text evidence="2">The sequence shown here is derived from an EMBL/GenBank/DDBJ whole genome shotgun (WGS) entry which is preliminary data.</text>
</comment>
<dbReference type="EMBL" id="AMGV01000002">
    <property type="protein sequence ID" value="KEF60919.1"/>
    <property type="molecule type" value="Genomic_DNA"/>
</dbReference>
<dbReference type="STRING" id="1182545.A0A072PLF7"/>
<name>A0A072PLF7_9EURO</name>
<dbReference type="Pfam" id="PF14420">
    <property type="entry name" value="Clr5"/>
    <property type="match status" value="1"/>
</dbReference>
<dbReference type="OrthoDB" id="4159530at2759"/>
<dbReference type="RefSeq" id="XP_013263509.1">
    <property type="nucleotide sequence ID" value="XM_013408055.1"/>
</dbReference>
<dbReference type="Gene3D" id="1.25.40.10">
    <property type="entry name" value="Tetratricopeptide repeat domain"/>
    <property type="match status" value="1"/>
</dbReference>
<evidence type="ECO:0000259" key="1">
    <source>
        <dbReference type="Pfam" id="PF14420"/>
    </source>
</evidence>
<dbReference type="VEuPathDB" id="FungiDB:A1O9_02483"/>
<organism evidence="2 3">
    <name type="scientific">Exophiala aquamarina CBS 119918</name>
    <dbReference type="NCBI Taxonomy" id="1182545"/>
    <lineage>
        <taxon>Eukaryota</taxon>
        <taxon>Fungi</taxon>
        <taxon>Dikarya</taxon>
        <taxon>Ascomycota</taxon>
        <taxon>Pezizomycotina</taxon>
        <taxon>Eurotiomycetes</taxon>
        <taxon>Chaetothyriomycetidae</taxon>
        <taxon>Chaetothyriales</taxon>
        <taxon>Herpotrichiellaceae</taxon>
        <taxon>Exophiala</taxon>
    </lineage>
</organism>
<dbReference type="GeneID" id="25277425"/>
<sequence length="313" mass="36050">MRDQHGFHAEEHMYKKRLQSWDLRKNYTQEQKLSAYAHIQQHGGVNGDGFLISGKVLIPIPDPTPSSTTRKEIDSCRGKTLRMPCRILLFGITKDKKYLVSFCEYKFQARIMTLARRLQSSADLLDCLPHLRLLAGRMHRDTGEESALLSALSEDVLIMNRLDDAASRDINLVYKLGNLRLSQDRLGEAEELSTEAIALAEQIPEAGEKSVSRVCMWTFSCTGILFAKRGNLVERNRYYKLALERSTSVVQGVLNEADRLRRVRWLEDVVRYYTRKGNLQEVQSLREQYGFLWAELDQEEFGIWDGTRASSWL</sequence>
<dbReference type="InterPro" id="IPR025676">
    <property type="entry name" value="Clr5_dom"/>
</dbReference>
<protein>
    <recommendedName>
        <fullName evidence="1">Clr5 domain-containing protein</fullName>
    </recommendedName>
</protein>
<dbReference type="Proteomes" id="UP000027920">
    <property type="component" value="Unassembled WGS sequence"/>
</dbReference>
<keyword evidence="3" id="KW-1185">Reference proteome</keyword>
<dbReference type="InterPro" id="IPR011990">
    <property type="entry name" value="TPR-like_helical_dom_sf"/>
</dbReference>
<dbReference type="HOGENOM" id="CLU_888607_0_0_1"/>
<proteinExistence type="predicted"/>
<evidence type="ECO:0000313" key="2">
    <source>
        <dbReference type="EMBL" id="KEF60919.1"/>
    </source>
</evidence>
<feature type="domain" description="Clr5" evidence="1">
    <location>
        <begin position="1"/>
        <end position="25"/>
    </location>
</feature>
<gene>
    <name evidence="2" type="ORF">A1O9_02483</name>
</gene>
<reference evidence="2 3" key="1">
    <citation type="submission" date="2013-03" db="EMBL/GenBank/DDBJ databases">
        <title>The Genome Sequence of Exophiala aquamarina CBS 119918.</title>
        <authorList>
            <consortium name="The Broad Institute Genomics Platform"/>
            <person name="Cuomo C."/>
            <person name="de Hoog S."/>
            <person name="Gorbushina A."/>
            <person name="Walker B."/>
            <person name="Young S.K."/>
            <person name="Zeng Q."/>
            <person name="Gargeya S."/>
            <person name="Fitzgerald M."/>
            <person name="Haas B."/>
            <person name="Abouelleil A."/>
            <person name="Allen A.W."/>
            <person name="Alvarado L."/>
            <person name="Arachchi H.M."/>
            <person name="Berlin A.M."/>
            <person name="Chapman S.B."/>
            <person name="Gainer-Dewar J."/>
            <person name="Goldberg J."/>
            <person name="Griggs A."/>
            <person name="Gujja S."/>
            <person name="Hansen M."/>
            <person name="Howarth C."/>
            <person name="Imamovic A."/>
            <person name="Ireland A."/>
            <person name="Larimer J."/>
            <person name="McCowan C."/>
            <person name="Murphy C."/>
            <person name="Pearson M."/>
            <person name="Poon T.W."/>
            <person name="Priest M."/>
            <person name="Roberts A."/>
            <person name="Saif S."/>
            <person name="Shea T."/>
            <person name="Sisk P."/>
            <person name="Sykes S."/>
            <person name="Wortman J."/>
            <person name="Nusbaum C."/>
            <person name="Birren B."/>
        </authorList>
    </citation>
    <scope>NUCLEOTIDE SEQUENCE [LARGE SCALE GENOMIC DNA]</scope>
    <source>
        <strain evidence="2 3">CBS 119918</strain>
    </source>
</reference>
<dbReference type="AlphaFoldDB" id="A0A072PLF7"/>